<dbReference type="InterPro" id="IPR001752">
    <property type="entry name" value="Kinesin_motor_dom"/>
</dbReference>
<dbReference type="Gene3D" id="3.40.850.10">
    <property type="entry name" value="Kinesin motor domain"/>
    <property type="match status" value="1"/>
</dbReference>
<proteinExistence type="inferred from homology"/>
<keyword evidence="5 10" id="KW-0547">Nucleotide-binding</keyword>
<keyword evidence="4 11" id="KW-0493">Microtubule</keyword>
<evidence type="ECO:0000256" key="5">
    <source>
        <dbReference type="ARBA" id="ARBA00022741"/>
    </source>
</evidence>
<evidence type="ECO:0000256" key="9">
    <source>
        <dbReference type="ARBA" id="ARBA00034704"/>
    </source>
</evidence>
<accession>L1I6P5</accession>
<comment type="similarity">
    <text evidence="9">Belongs to the TRAFAC class myosin-kinesin ATPase superfamily. Kinesin family. KIN-5/BimC subfamily.</text>
</comment>
<evidence type="ECO:0000259" key="12">
    <source>
        <dbReference type="PROSITE" id="PS50067"/>
    </source>
</evidence>
<dbReference type="GO" id="GO:0090307">
    <property type="term" value="P:mitotic spindle assembly"/>
    <property type="evidence" value="ECO:0007669"/>
    <property type="project" value="TreeGrafter"/>
</dbReference>
<dbReference type="AlphaFoldDB" id="L1I6P5"/>
<dbReference type="RefSeq" id="XP_005818886.1">
    <property type="nucleotide sequence ID" value="XM_005818829.1"/>
</dbReference>
<protein>
    <recommendedName>
        <fullName evidence="11">Kinesin-like protein</fullName>
    </recommendedName>
</protein>
<dbReference type="PaxDb" id="55529-EKX31906"/>
<dbReference type="OMA" id="ANQERIY"/>
<dbReference type="PANTHER" id="PTHR47970">
    <property type="entry name" value="KINESIN-LIKE PROTEIN KIF11"/>
    <property type="match status" value="1"/>
</dbReference>
<dbReference type="eggNOG" id="KOG0243">
    <property type="taxonomic scope" value="Eukaryota"/>
</dbReference>
<evidence type="ECO:0000313" key="13">
    <source>
        <dbReference type="EMBL" id="EKX31906.1"/>
    </source>
</evidence>
<evidence type="ECO:0000256" key="8">
    <source>
        <dbReference type="ARBA" id="ARBA00023212"/>
    </source>
</evidence>
<feature type="binding site" evidence="10">
    <location>
        <begin position="95"/>
        <end position="102"/>
    </location>
    <ligand>
        <name>ATP</name>
        <dbReference type="ChEBI" id="CHEBI:30616"/>
    </ligand>
</feature>
<dbReference type="PROSITE" id="PS00411">
    <property type="entry name" value="KINESIN_MOTOR_1"/>
    <property type="match status" value="1"/>
</dbReference>
<evidence type="ECO:0000313" key="14">
    <source>
        <dbReference type="EnsemblProtists" id="EKX31906"/>
    </source>
</evidence>
<evidence type="ECO:0000256" key="3">
    <source>
        <dbReference type="ARBA" id="ARBA00022490"/>
    </source>
</evidence>
<reference evidence="15" key="2">
    <citation type="submission" date="2012-11" db="EMBL/GenBank/DDBJ databases">
        <authorList>
            <person name="Kuo A."/>
            <person name="Curtis B.A."/>
            <person name="Tanifuji G."/>
            <person name="Burki F."/>
            <person name="Gruber A."/>
            <person name="Irimia M."/>
            <person name="Maruyama S."/>
            <person name="Arias M.C."/>
            <person name="Ball S.G."/>
            <person name="Gile G.H."/>
            <person name="Hirakawa Y."/>
            <person name="Hopkins J.F."/>
            <person name="Rensing S.A."/>
            <person name="Schmutz J."/>
            <person name="Symeonidi A."/>
            <person name="Elias M."/>
            <person name="Eveleigh R.J."/>
            <person name="Herman E.K."/>
            <person name="Klute M.J."/>
            <person name="Nakayama T."/>
            <person name="Obornik M."/>
            <person name="Reyes-Prieto A."/>
            <person name="Armbrust E.V."/>
            <person name="Aves S.J."/>
            <person name="Beiko R.G."/>
            <person name="Coutinho P."/>
            <person name="Dacks J.B."/>
            <person name="Durnford D.G."/>
            <person name="Fast N.M."/>
            <person name="Green B.R."/>
            <person name="Grisdale C."/>
            <person name="Hempe F."/>
            <person name="Henrissat B."/>
            <person name="Hoppner M.P."/>
            <person name="Ishida K.-I."/>
            <person name="Kim E."/>
            <person name="Koreny L."/>
            <person name="Kroth P.G."/>
            <person name="Liu Y."/>
            <person name="Malik S.-B."/>
            <person name="Maier U.G."/>
            <person name="McRose D."/>
            <person name="Mock T."/>
            <person name="Neilson J.A."/>
            <person name="Onodera N.T."/>
            <person name="Poole A.M."/>
            <person name="Pritham E.J."/>
            <person name="Richards T.A."/>
            <person name="Rocap G."/>
            <person name="Roy S.W."/>
            <person name="Sarai C."/>
            <person name="Schaack S."/>
            <person name="Shirato S."/>
            <person name="Slamovits C.H."/>
            <person name="Spencer D.F."/>
            <person name="Suzuki S."/>
            <person name="Worden A.Z."/>
            <person name="Zauner S."/>
            <person name="Barry K."/>
            <person name="Bell C."/>
            <person name="Bharti A.K."/>
            <person name="Crow J.A."/>
            <person name="Grimwood J."/>
            <person name="Kramer R."/>
            <person name="Lindquist E."/>
            <person name="Lucas S."/>
            <person name="Salamov A."/>
            <person name="McFadden G.I."/>
            <person name="Lane C.E."/>
            <person name="Keeling P.J."/>
            <person name="Gray M.W."/>
            <person name="Grigoriev I.V."/>
            <person name="Archibald J.M."/>
        </authorList>
    </citation>
    <scope>NUCLEOTIDE SEQUENCE</scope>
    <source>
        <strain evidence="15">CCMP2712</strain>
    </source>
</reference>
<dbReference type="InterPro" id="IPR047149">
    <property type="entry name" value="KIF11-like"/>
</dbReference>
<dbReference type="Proteomes" id="UP000011087">
    <property type="component" value="Unassembled WGS sequence"/>
</dbReference>
<reference evidence="13 15" key="1">
    <citation type="journal article" date="2012" name="Nature">
        <title>Algal genomes reveal evolutionary mosaicism and the fate of nucleomorphs.</title>
        <authorList>
            <consortium name="DOE Joint Genome Institute"/>
            <person name="Curtis B.A."/>
            <person name="Tanifuji G."/>
            <person name="Burki F."/>
            <person name="Gruber A."/>
            <person name="Irimia M."/>
            <person name="Maruyama S."/>
            <person name="Arias M.C."/>
            <person name="Ball S.G."/>
            <person name="Gile G.H."/>
            <person name="Hirakawa Y."/>
            <person name="Hopkins J.F."/>
            <person name="Kuo A."/>
            <person name="Rensing S.A."/>
            <person name="Schmutz J."/>
            <person name="Symeonidi A."/>
            <person name="Elias M."/>
            <person name="Eveleigh R.J."/>
            <person name="Herman E.K."/>
            <person name="Klute M.J."/>
            <person name="Nakayama T."/>
            <person name="Obornik M."/>
            <person name="Reyes-Prieto A."/>
            <person name="Armbrust E.V."/>
            <person name="Aves S.J."/>
            <person name="Beiko R.G."/>
            <person name="Coutinho P."/>
            <person name="Dacks J.B."/>
            <person name="Durnford D.G."/>
            <person name="Fast N.M."/>
            <person name="Green B.R."/>
            <person name="Grisdale C.J."/>
            <person name="Hempel F."/>
            <person name="Henrissat B."/>
            <person name="Hoppner M.P."/>
            <person name="Ishida K."/>
            <person name="Kim E."/>
            <person name="Koreny L."/>
            <person name="Kroth P.G."/>
            <person name="Liu Y."/>
            <person name="Malik S.B."/>
            <person name="Maier U.G."/>
            <person name="McRose D."/>
            <person name="Mock T."/>
            <person name="Neilson J.A."/>
            <person name="Onodera N.T."/>
            <person name="Poole A.M."/>
            <person name="Pritham E.J."/>
            <person name="Richards T.A."/>
            <person name="Rocap G."/>
            <person name="Roy S.W."/>
            <person name="Sarai C."/>
            <person name="Schaack S."/>
            <person name="Shirato S."/>
            <person name="Slamovits C.H."/>
            <person name="Spencer D.F."/>
            <person name="Suzuki S."/>
            <person name="Worden A.Z."/>
            <person name="Zauner S."/>
            <person name="Barry K."/>
            <person name="Bell C."/>
            <person name="Bharti A.K."/>
            <person name="Crow J.A."/>
            <person name="Grimwood J."/>
            <person name="Kramer R."/>
            <person name="Lindquist E."/>
            <person name="Lucas S."/>
            <person name="Salamov A."/>
            <person name="McFadden G.I."/>
            <person name="Lane C.E."/>
            <person name="Keeling P.J."/>
            <person name="Gray M.W."/>
            <person name="Grigoriev I.V."/>
            <person name="Archibald J.M."/>
        </authorList>
    </citation>
    <scope>NUCLEOTIDE SEQUENCE</scope>
    <source>
        <strain evidence="13 15">CCMP2712</strain>
    </source>
</reference>
<organism evidence="13">
    <name type="scientific">Guillardia theta (strain CCMP2712)</name>
    <name type="common">Cryptophyte</name>
    <dbReference type="NCBI Taxonomy" id="905079"/>
    <lineage>
        <taxon>Eukaryota</taxon>
        <taxon>Cryptophyceae</taxon>
        <taxon>Pyrenomonadales</taxon>
        <taxon>Geminigeraceae</taxon>
        <taxon>Guillardia</taxon>
    </lineage>
</organism>
<dbReference type="FunFam" id="3.40.850.10:FF:000019">
    <property type="entry name" value="Kinesin-like protein KIN-5D"/>
    <property type="match status" value="1"/>
</dbReference>
<dbReference type="Pfam" id="PF00225">
    <property type="entry name" value="Kinesin"/>
    <property type="match status" value="1"/>
</dbReference>
<evidence type="ECO:0000256" key="11">
    <source>
        <dbReference type="RuleBase" id="RU000394"/>
    </source>
</evidence>
<evidence type="ECO:0000256" key="7">
    <source>
        <dbReference type="ARBA" id="ARBA00023175"/>
    </source>
</evidence>
<gene>
    <name evidence="13" type="ORF">GUITHDRAFT_159015</name>
</gene>
<evidence type="ECO:0000256" key="10">
    <source>
        <dbReference type="PROSITE-ProRule" id="PRU00283"/>
    </source>
</evidence>
<dbReference type="InterPro" id="IPR027417">
    <property type="entry name" value="P-loop_NTPase"/>
</dbReference>
<sequence>MSNTEEGKGQNVKVVLRCRPMTPSEAAKEKQALRCLNEKTVEVSYASLGKASKKAFMFDGVYDQSSSQKDVFEHVVKPVVDEVLQGYNCTVFAYGQTGTGKTYTMEGEVNNCGSVMPPGAGVVPRAVAHVFKYLEENDFEYQVRISVVELYNEELSDLIASTDDHCTGQLRKLRLMEDPKKGVVLQGVEERAVKSAADIFSILEGTNKQRHTAETLCNKQSSRSHQIFTLKIFMKEKTLDEEEVIKTGQLNLVDLAGSECVGRSGALGDRKKEAGQINQSLLTLGRVITALVEHQPHVPYRESKLTRLLQDSLGGKTKTLIIATVSPTSGNIEETLGTLDYACRAKNIKNTPEINQLKAQREANGVYLSSQKYEEMHTEIERLKQA</sequence>
<dbReference type="GeneID" id="17288639"/>
<keyword evidence="6 10" id="KW-0067">ATP-binding</keyword>
<dbReference type="GO" id="GO:0005876">
    <property type="term" value="C:spindle microtubule"/>
    <property type="evidence" value="ECO:0007669"/>
    <property type="project" value="TreeGrafter"/>
</dbReference>
<dbReference type="GO" id="GO:0009507">
    <property type="term" value="C:chloroplast"/>
    <property type="evidence" value="ECO:0007669"/>
    <property type="project" value="UniProtKB-SubCell"/>
</dbReference>
<dbReference type="SUPFAM" id="SSF52540">
    <property type="entry name" value="P-loop containing nucleoside triphosphate hydrolases"/>
    <property type="match status" value="1"/>
</dbReference>
<dbReference type="HOGENOM" id="CLU_001485_2_1_1"/>
<name>L1I6P5_GUITC</name>
<evidence type="ECO:0000256" key="6">
    <source>
        <dbReference type="ARBA" id="ARBA00022840"/>
    </source>
</evidence>
<evidence type="ECO:0000256" key="1">
    <source>
        <dbReference type="ARBA" id="ARBA00004229"/>
    </source>
</evidence>
<evidence type="ECO:0000313" key="15">
    <source>
        <dbReference type="Proteomes" id="UP000011087"/>
    </source>
</evidence>
<dbReference type="GO" id="GO:0008017">
    <property type="term" value="F:microtubule binding"/>
    <property type="evidence" value="ECO:0007669"/>
    <property type="project" value="InterPro"/>
</dbReference>
<dbReference type="InterPro" id="IPR036961">
    <property type="entry name" value="Kinesin_motor_dom_sf"/>
</dbReference>
<feature type="domain" description="Kinesin motor" evidence="12">
    <location>
        <begin position="11"/>
        <end position="348"/>
    </location>
</feature>
<dbReference type="InterPro" id="IPR019821">
    <property type="entry name" value="Kinesin_motor_CS"/>
</dbReference>
<keyword evidence="8" id="KW-0206">Cytoskeleton</keyword>
<reference evidence="14" key="3">
    <citation type="submission" date="2016-03" db="UniProtKB">
        <authorList>
            <consortium name="EnsemblProtists"/>
        </authorList>
    </citation>
    <scope>IDENTIFICATION</scope>
</reference>
<dbReference type="PROSITE" id="PS50067">
    <property type="entry name" value="KINESIN_MOTOR_2"/>
    <property type="match status" value="1"/>
</dbReference>
<dbReference type="GO" id="GO:0007018">
    <property type="term" value="P:microtubule-based movement"/>
    <property type="evidence" value="ECO:0007669"/>
    <property type="project" value="InterPro"/>
</dbReference>
<dbReference type="GO" id="GO:0051231">
    <property type="term" value="P:spindle elongation"/>
    <property type="evidence" value="ECO:0007669"/>
    <property type="project" value="TreeGrafter"/>
</dbReference>
<keyword evidence="15" id="KW-1185">Reference proteome</keyword>
<dbReference type="OrthoDB" id="3176171at2759"/>
<comment type="subcellular location">
    <subcellularLocation>
        <location evidence="2">Cytoplasm</location>
        <location evidence="2">Cytoskeleton</location>
    </subcellularLocation>
    <subcellularLocation>
        <location evidence="1">Plastid</location>
        <location evidence="1">Chloroplast</location>
    </subcellularLocation>
</comment>
<dbReference type="EnsemblProtists" id="EKX31906">
    <property type="protein sequence ID" value="EKX31906"/>
    <property type="gene ID" value="GUITHDRAFT_159015"/>
</dbReference>
<dbReference type="PRINTS" id="PR00380">
    <property type="entry name" value="KINESINHEAVY"/>
</dbReference>
<keyword evidence="3" id="KW-0963">Cytoplasm</keyword>
<dbReference type="PANTHER" id="PTHR47970:SF12">
    <property type="entry name" value="KINESIN FAMILY MEMBER 11"/>
    <property type="match status" value="1"/>
</dbReference>
<dbReference type="EMBL" id="JH993226">
    <property type="protein sequence ID" value="EKX31906.1"/>
    <property type="molecule type" value="Genomic_DNA"/>
</dbReference>
<dbReference type="GO" id="GO:0008574">
    <property type="term" value="F:plus-end-directed microtubule motor activity"/>
    <property type="evidence" value="ECO:0007669"/>
    <property type="project" value="TreeGrafter"/>
</dbReference>
<dbReference type="GO" id="GO:0005524">
    <property type="term" value="F:ATP binding"/>
    <property type="evidence" value="ECO:0007669"/>
    <property type="project" value="UniProtKB-UniRule"/>
</dbReference>
<dbReference type="GO" id="GO:0072686">
    <property type="term" value="C:mitotic spindle"/>
    <property type="evidence" value="ECO:0007669"/>
    <property type="project" value="TreeGrafter"/>
</dbReference>
<dbReference type="KEGG" id="gtt:GUITHDRAFT_159015"/>
<evidence type="ECO:0000256" key="2">
    <source>
        <dbReference type="ARBA" id="ARBA00004245"/>
    </source>
</evidence>
<dbReference type="STRING" id="905079.L1I6P5"/>
<evidence type="ECO:0000256" key="4">
    <source>
        <dbReference type="ARBA" id="ARBA00022701"/>
    </source>
</evidence>
<dbReference type="SMART" id="SM00129">
    <property type="entry name" value="KISc"/>
    <property type="match status" value="1"/>
</dbReference>
<keyword evidence="7 10" id="KW-0505">Motor protein</keyword>